<evidence type="ECO:0000256" key="3">
    <source>
        <dbReference type="RuleBase" id="RU362073"/>
    </source>
</evidence>
<dbReference type="InterPro" id="IPR001029">
    <property type="entry name" value="Flagellin_N"/>
</dbReference>
<dbReference type="Pfam" id="PF00700">
    <property type="entry name" value="Flagellin_C"/>
    <property type="match status" value="1"/>
</dbReference>
<comment type="function">
    <text evidence="3">Flagellin is the subunit protein which polymerizes to form the filaments of bacterial flagella.</text>
</comment>
<evidence type="ECO:0000313" key="7">
    <source>
        <dbReference type="Proteomes" id="UP000308530"/>
    </source>
</evidence>
<evidence type="ECO:0000256" key="2">
    <source>
        <dbReference type="ARBA" id="ARBA00023143"/>
    </source>
</evidence>
<keyword evidence="2 3" id="KW-0975">Bacterial flagellum</keyword>
<dbReference type="Gene3D" id="1.20.1330.10">
    <property type="entry name" value="f41 fragment of flagellin, N-terminal domain"/>
    <property type="match status" value="1"/>
</dbReference>
<accession>A0ABX6QRU6</accession>
<evidence type="ECO:0000313" key="6">
    <source>
        <dbReference type="EMBL" id="QLF70987.1"/>
    </source>
</evidence>
<keyword evidence="7" id="KW-1185">Reference proteome</keyword>
<comment type="subcellular location">
    <subcellularLocation>
        <location evidence="3">Secreted</location>
    </subcellularLocation>
    <subcellularLocation>
        <location evidence="3">Bacterial flagellum</location>
    </subcellularLocation>
</comment>
<dbReference type="Pfam" id="PF00669">
    <property type="entry name" value="Flagellin_N"/>
    <property type="match status" value="1"/>
</dbReference>
<gene>
    <name evidence="6" type="ORF">FE840_016330</name>
</gene>
<name>A0ABX6QRU6_9HYPH</name>
<keyword evidence="6" id="KW-0282">Flagellum</keyword>
<keyword evidence="6" id="KW-0966">Cell projection</keyword>
<dbReference type="PANTHER" id="PTHR42792">
    <property type="entry name" value="FLAGELLIN"/>
    <property type="match status" value="1"/>
</dbReference>
<proteinExistence type="inferred from homology"/>
<dbReference type="InterPro" id="IPR046358">
    <property type="entry name" value="Flagellin_C"/>
</dbReference>
<keyword evidence="6" id="KW-0969">Cilium</keyword>
<sequence length="317" mass="33269">MTAINATAASALSLLTGSNRALENTTTRVASGREVNKAADNAAYWSIATTMNSSNLQLSTAEDASGLAAAITDTAALGMEKATAIVSDIQSKLIMARSPGVDRRAVNEEITQLKQQLTTVIDSSSFNGQNWLKAEAGQTPKVESMVAGVTSDGQGSIEINVIDFDTAKSTLASGENAEDGILTRSNAGMTRSGSAYDYYLLDANSSVPVNPGSRPIEISETTTTDEIDGMISALNSVMVDMIDAGADLGSTRNRISDNQSFLQDLQDTTTIGIGRLVDANMQEEAVKKAAQTVQQQLQTIGLNIANGTMGQSLALFR</sequence>
<protein>
    <recommendedName>
        <fullName evidence="3">Flagellin</fullName>
    </recommendedName>
</protein>
<reference evidence="6 7" key="1">
    <citation type="submission" date="2020-06" db="EMBL/GenBank/DDBJ databases">
        <title>Genome sequence of Rhizobium sp strain ADMK78.</title>
        <authorList>
            <person name="Rahi P."/>
        </authorList>
    </citation>
    <scope>NUCLEOTIDE SEQUENCE [LARGE SCALE GENOMIC DNA]</scope>
    <source>
        <strain evidence="6 7">ADMK78</strain>
    </source>
</reference>
<dbReference type="Proteomes" id="UP000308530">
    <property type="component" value="Chromosome"/>
</dbReference>
<comment type="similarity">
    <text evidence="1 3">Belongs to the bacterial flagellin family.</text>
</comment>
<keyword evidence="3" id="KW-0964">Secreted</keyword>
<dbReference type="InterPro" id="IPR001492">
    <property type="entry name" value="Flagellin"/>
</dbReference>
<organism evidence="6 7">
    <name type="scientific">Peteryoungia desertarenae</name>
    <dbReference type="NCBI Taxonomy" id="1813451"/>
    <lineage>
        <taxon>Bacteria</taxon>
        <taxon>Pseudomonadati</taxon>
        <taxon>Pseudomonadota</taxon>
        <taxon>Alphaproteobacteria</taxon>
        <taxon>Hyphomicrobiales</taxon>
        <taxon>Rhizobiaceae</taxon>
        <taxon>Peteryoungia</taxon>
    </lineage>
</organism>
<dbReference type="PANTHER" id="PTHR42792:SF2">
    <property type="entry name" value="FLAGELLIN"/>
    <property type="match status" value="1"/>
</dbReference>
<evidence type="ECO:0000259" key="5">
    <source>
        <dbReference type="Pfam" id="PF00700"/>
    </source>
</evidence>
<dbReference type="SUPFAM" id="SSF64518">
    <property type="entry name" value="Phase 1 flagellin"/>
    <property type="match status" value="1"/>
</dbReference>
<dbReference type="RefSeq" id="WP_138286622.1">
    <property type="nucleotide sequence ID" value="NZ_CP058350.1"/>
</dbReference>
<evidence type="ECO:0000256" key="1">
    <source>
        <dbReference type="ARBA" id="ARBA00005709"/>
    </source>
</evidence>
<evidence type="ECO:0000259" key="4">
    <source>
        <dbReference type="Pfam" id="PF00669"/>
    </source>
</evidence>
<dbReference type="EMBL" id="CP058350">
    <property type="protein sequence ID" value="QLF70987.1"/>
    <property type="molecule type" value="Genomic_DNA"/>
</dbReference>
<dbReference type="PRINTS" id="PR00207">
    <property type="entry name" value="FLAGELLIN"/>
</dbReference>
<feature type="domain" description="Flagellin N-terminal" evidence="4">
    <location>
        <begin position="5"/>
        <end position="134"/>
    </location>
</feature>
<feature type="domain" description="Flagellin C-terminal" evidence="5">
    <location>
        <begin position="233"/>
        <end position="307"/>
    </location>
</feature>